<dbReference type="InterPro" id="IPR010260">
    <property type="entry name" value="AlpA"/>
</dbReference>
<organism evidence="1 2">
    <name type="scientific">Pseudomonas neustonica</name>
    <dbReference type="NCBI Taxonomy" id="2487346"/>
    <lineage>
        <taxon>Bacteria</taxon>
        <taxon>Pseudomonadati</taxon>
        <taxon>Pseudomonadota</taxon>
        <taxon>Gammaproteobacteria</taxon>
        <taxon>Pseudomonadales</taxon>
        <taxon>Pseudomonadaceae</taxon>
        <taxon>Pseudomonas</taxon>
    </lineage>
</organism>
<gene>
    <name evidence="1" type="ORF">EF096_18895</name>
</gene>
<dbReference type="RefSeq" id="WP_123891296.1">
    <property type="nucleotide sequence ID" value="NZ_RKKU01000038.1"/>
</dbReference>
<reference evidence="1 2" key="1">
    <citation type="submission" date="2018-11" db="EMBL/GenBank/DDBJ databases">
        <authorList>
            <person name="Jang G.I."/>
            <person name="Hwang C.Y."/>
        </authorList>
    </citation>
    <scope>NUCLEOTIDE SEQUENCE [LARGE SCALE GENOMIC DNA]</scope>
    <source>
        <strain evidence="1 2">SSM26</strain>
    </source>
</reference>
<proteinExistence type="predicted"/>
<dbReference type="InterPro" id="IPR009061">
    <property type="entry name" value="DNA-bd_dom_put_sf"/>
</dbReference>
<dbReference type="SUPFAM" id="SSF46955">
    <property type="entry name" value="Putative DNA-binding domain"/>
    <property type="match status" value="1"/>
</dbReference>
<protein>
    <submittedName>
        <fullName evidence="1">AlpA family phage regulatory protein</fullName>
    </submittedName>
</protein>
<evidence type="ECO:0000313" key="2">
    <source>
        <dbReference type="Proteomes" id="UP000275199"/>
    </source>
</evidence>
<dbReference type="Proteomes" id="UP000275199">
    <property type="component" value="Unassembled WGS sequence"/>
</dbReference>
<sequence length="56" mass="6673">MYFTVKQISQRYSVSPATIWRWVSTGTFPKPHKLGPATTRWHIDDLKNFEPKRHTE</sequence>
<evidence type="ECO:0000313" key="1">
    <source>
        <dbReference type="EMBL" id="ROZ80738.1"/>
    </source>
</evidence>
<accession>A0ABX9XFJ9</accession>
<comment type="caution">
    <text evidence="1">The sequence shown here is derived from an EMBL/GenBank/DDBJ whole genome shotgun (WGS) entry which is preliminary data.</text>
</comment>
<name>A0ABX9XFJ9_9PSED</name>
<dbReference type="Pfam" id="PF05930">
    <property type="entry name" value="Phage_AlpA"/>
    <property type="match status" value="1"/>
</dbReference>
<dbReference type="Gene3D" id="1.10.238.160">
    <property type="match status" value="1"/>
</dbReference>
<keyword evidence="2" id="KW-1185">Reference proteome</keyword>
<dbReference type="EMBL" id="RKKU01000038">
    <property type="protein sequence ID" value="ROZ80738.1"/>
    <property type="molecule type" value="Genomic_DNA"/>
</dbReference>